<dbReference type="InterPro" id="IPR009014">
    <property type="entry name" value="Transketo_C/PFOR_II"/>
</dbReference>
<dbReference type="EMBL" id="VSSQ01065190">
    <property type="protein sequence ID" value="MPN17940.1"/>
    <property type="molecule type" value="Genomic_DNA"/>
</dbReference>
<dbReference type="GO" id="GO:0006098">
    <property type="term" value="P:pentose-phosphate shunt"/>
    <property type="evidence" value="ECO:0007669"/>
    <property type="project" value="TreeGrafter"/>
</dbReference>
<evidence type="ECO:0000256" key="5">
    <source>
        <dbReference type="ARBA" id="ARBA00013152"/>
    </source>
</evidence>
<dbReference type="FunFam" id="3.40.50.920:FF:000003">
    <property type="entry name" value="Transketolase"/>
    <property type="match status" value="1"/>
</dbReference>
<dbReference type="GO" id="GO:0004802">
    <property type="term" value="F:transketolase activity"/>
    <property type="evidence" value="ECO:0007669"/>
    <property type="project" value="UniProtKB-EC"/>
</dbReference>
<keyword evidence="8" id="KW-0460">Magnesium</keyword>
<dbReference type="AlphaFoldDB" id="A0A645FW87"/>
<dbReference type="InterPro" id="IPR055152">
    <property type="entry name" value="Transketolase-like_C_2"/>
</dbReference>
<evidence type="ECO:0000256" key="4">
    <source>
        <dbReference type="ARBA" id="ARBA00011738"/>
    </source>
</evidence>
<accession>A0A645FW87</accession>
<evidence type="ECO:0000256" key="1">
    <source>
        <dbReference type="ARBA" id="ARBA00001946"/>
    </source>
</evidence>
<evidence type="ECO:0000313" key="11">
    <source>
        <dbReference type="EMBL" id="MPN17940.1"/>
    </source>
</evidence>
<evidence type="ECO:0000256" key="3">
    <source>
        <dbReference type="ARBA" id="ARBA00007131"/>
    </source>
</evidence>
<evidence type="ECO:0000256" key="6">
    <source>
        <dbReference type="ARBA" id="ARBA00022679"/>
    </source>
</evidence>
<evidence type="ECO:0000256" key="7">
    <source>
        <dbReference type="ARBA" id="ARBA00022723"/>
    </source>
</evidence>
<reference evidence="11" key="1">
    <citation type="submission" date="2019-08" db="EMBL/GenBank/DDBJ databases">
        <authorList>
            <person name="Kucharzyk K."/>
            <person name="Murdoch R.W."/>
            <person name="Higgins S."/>
            <person name="Loffler F."/>
        </authorList>
    </citation>
    <scope>NUCLEOTIDE SEQUENCE</scope>
</reference>
<keyword evidence="9" id="KW-0786">Thiamine pyrophosphate</keyword>
<dbReference type="Pfam" id="PF22613">
    <property type="entry name" value="Transketolase_C_1"/>
    <property type="match status" value="1"/>
</dbReference>
<evidence type="ECO:0000256" key="8">
    <source>
        <dbReference type="ARBA" id="ARBA00022842"/>
    </source>
</evidence>
<dbReference type="InterPro" id="IPR033247">
    <property type="entry name" value="Transketolase_fam"/>
</dbReference>
<feature type="domain" description="Transketolase-like C-terminal" evidence="10">
    <location>
        <begin position="30"/>
        <end position="142"/>
    </location>
</feature>
<dbReference type="GO" id="GO:0046872">
    <property type="term" value="F:metal ion binding"/>
    <property type="evidence" value="ECO:0007669"/>
    <property type="project" value="UniProtKB-KW"/>
</dbReference>
<dbReference type="PANTHER" id="PTHR43522">
    <property type="entry name" value="TRANSKETOLASE"/>
    <property type="match status" value="1"/>
</dbReference>
<comment type="subunit">
    <text evidence="4">Homodimer.</text>
</comment>
<dbReference type="PANTHER" id="PTHR43522:SF10">
    <property type="entry name" value="TRANSKETOLASE"/>
    <property type="match status" value="1"/>
</dbReference>
<proteinExistence type="inferred from homology"/>
<sequence>MEISTSPFSIALSRQDLPVLEGTGINAEKGGYVLVHETKAQPDLILMAGGSEVQHMVAAREKLLEQGIDARVVSMPCKRLFDDQDEKYKESVLPKSVKVRIAMEAGFGIMWSPYLGRKGEVIGLDHFGASAPGDVVLEKFGINSESVVAKALSLLEK</sequence>
<dbReference type="SUPFAM" id="SSF52922">
    <property type="entry name" value="TK C-terminal domain-like"/>
    <property type="match status" value="1"/>
</dbReference>
<evidence type="ECO:0000259" key="10">
    <source>
        <dbReference type="Pfam" id="PF22613"/>
    </source>
</evidence>
<comment type="similarity">
    <text evidence="3">Belongs to the transketolase family.</text>
</comment>
<dbReference type="EC" id="2.2.1.1" evidence="5"/>
<keyword evidence="6 11" id="KW-0808">Transferase</keyword>
<keyword evidence="7" id="KW-0479">Metal-binding</keyword>
<name>A0A645FW87_9ZZZZ</name>
<gene>
    <name evidence="11" type="primary">tkt_32</name>
    <name evidence="11" type="ORF">SDC9_165298</name>
</gene>
<dbReference type="GO" id="GO:0005829">
    <property type="term" value="C:cytosol"/>
    <property type="evidence" value="ECO:0007669"/>
    <property type="project" value="TreeGrafter"/>
</dbReference>
<comment type="cofactor">
    <cofactor evidence="2">
        <name>thiamine diphosphate</name>
        <dbReference type="ChEBI" id="CHEBI:58937"/>
    </cofactor>
</comment>
<evidence type="ECO:0000256" key="2">
    <source>
        <dbReference type="ARBA" id="ARBA00001964"/>
    </source>
</evidence>
<protein>
    <recommendedName>
        <fullName evidence="5">transketolase</fullName>
        <ecNumber evidence="5">2.2.1.1</ecNumber>
    </recommendedName>
</protein>
<dbReference type="Gene3D" id="3.40.50.920">
    <property type="match status" value="1"/>
</dbReference>
<comment type="cofactor">
    <cofactor evidence="1">
        <name>Mg(2+)</name>
        <dbReference type="ChEBI" id="CHEBI:18420"/>
    </cofactor>
</comment>
<evidence type="ECO:0000256" key="9">
    <source>
        <dbReference type="ARBA" id="ARBA00023052"/>
    </source>
</evidence>
<organism evidence="11">
    <name type="scientific">bioreactor metagenome</name>
    <dbReference type="NCBI Taxonomy" id="1076179"/>
    <lineage>
        <taxon>unclassified sequences</taxon>
        <taxon>metagenomes</taxon>
        <taxon>ecological metagenomes</taxon>
    </lineage>
</organism>
<comment type="caution">
    <text evidence="11">The sequence shown here is derived from an EMBL/GenBank/DDBJ whole genome shotgun (WGS) entry which is preliminary data.</text>
</comment>